<dbReference type="CDD" id="cd22366">
    <property type="entry name" value="XisH-like"/>
    <property type="match status" value="1"/>
</dbReference>
<dbReference type="AlphaFoldDB" id="A0A521FYY1"/>
<dbReference type="Pfam" id="PF08814">
    <property type="entry name" value="XisH"/>
    <property type="match status" value="1"/>
</dbReference>
<name>A0A521FYY1_9BACT</name>
<dbReference type="EMBL" id="NQJD01000046">
    <property type="protein sequence ID" value="TAA73963.1"/>
    <property type="molecule type" value="Genomic_DNA"/>
</dbReference>
<dbReference type="Gene3D" id="3.40.1350.10">
    <property type="match status" value="1"/>
</dbReference>
<comment type="caution">
    <text evidence="1">The sequence shown here is derived from an EMBL/GenBank/DDBJ whole genome shotgun (WGS) entry which is preliminary data.</text>
</comment>
<organism evidence="1 2">
    <name type="scientific">Candidatus Electronema aureum</name>
    <dbReference type="NCBI Taxonomy" id="2005002"/>
    <lineage>
        <taxon>Bacteria</taxon>
        <taxon>Pseudomonadati</taxon>
        <taxon>Thermodesulfobacteriota</taxon>
        <taxon>Desulfobulbia</taxon>
        <taxon>Desulfobulbales</taxon>
        <taxon>Desulfobulbaceae</taxon>
        <taxon>Candidatus Electronema</taxon>
    </lineage>
</organism>
<dbReference type="InterPro" id="IPR014919">
    <property type="entry name" value="XisH"/>
</dbReference>
<accession>A0A521FYY1</accession>
<keyword evidence="2" id="KW-1185">Reference proteome</keyword>
<dbReference type="InterPro" id="IPR011856">
    <property type="entry name" value="tRNA_endonuc-like_dom_sf"/>
</dbReference>
<dbReference type="SUPFAM" id="SSF52980">
    <property type="entry name" value="Restriction endonuclease-like"/>
    <property type="match status" value="1"/>
</dbReference>
<dbReference type="InterPro" id="IPR011335">
    <property type="entry name" value="Restrct_endonuc-II-like"/>
</dbReference>
<protein>
    <submittedName>
        <fullName evidence="1">XisH protein</fullName>
    </submittedName>
</protein>
<evidence type="ECO:0000313" key="2">
    <source>
        <dbReference type="Proteomes" id="UP000316238"/>
    </source>
</evidence>
<reference evidence="1" key="1">
    <citation type="submission" date="2017-07" db="EMBL/GenBank/DDBJ databases">
        <title>The cable genome - Insights into the physiology and evolution of filamentous bacteria capable of sulfide oxidation via long distance electron transfer.</title>
        <authorList>
            <person name="Thorup C."/>
            <person name="Bjerg J.T."/>
            <person name="Schreiber L."/>
            <person name="Nielsen L.P."/>
            <person name="Kjeldsen K.U."/>
            <person name="Boesen T."/>
            <person name="Boggild A."/>
            <person name="Meysman F."/>
            <person name="Geelhoed J."/>
            <person name="Schramm A."/>
        </authorList>
    </citation>
    <scope>NUCLEOTIDE SEQUENCE [LARGE SCALE GENOMIC DNA]</scope>
    <source>
        <strain evidence="1">GS</strain>
    </source>
</reference>
<evidence type="ECO:0000313" key="1">
    <source>
        <dbReference type="EMBL" id="TAA73963.1"/>
    </source>
</evidence>
<proteinExistence type="predicted"/>
<dbReference type="GO" id="GO:0003676">
    <property type="term" value="F:nucleic acid binding"/>
    <property type="evidence" value="ECO:0007669"/>
    <property type="project" value="InterPro"/>
</dbReference>
<dbReference type="Proteomes" id="UP000316238">
    <property type="component" value="Unassembled WGS sequence"/>
</dbReference>
<sequence length="103" mass="11792">MEIDLGAEKLIAAEKGEEKIAVEIKSFVRPSAVSEFHAAVGQYMNYRKALGKREPGRLLYLAIPKETYSSFFTLPFISECVAEYQLKLIIYDAEREAVTEWRK</sequence>
<gene>
    <name evidence="1" type="ORF">CDV28_1466</name>
</gene>